<name>A0A562QYF5_9BACT</name>
<evidence type="ECO:0000256" key="1">
    <source>
        <dbReference type="SAM" id="Coils"/>
    </source>
</evidence>
<keyword evidence="1" id="KW-0175">Coiled coil</keyword>
<organism evidence="3 4">
    <name type="scientific">Desulfobotulus alkaliphilus</name>
    <dbReference type="NCBI Taxonomy" id="622671"/>
    <lineage>
        <taxon>Bacteria</taxon>
        <taxon>Pseudomonadati</taxon>
        <taxon>Thermodesulfobacteriota</taxon>
        <taxon>Desulfobacteria</taxon>
        <taxon>Desulfobacterales</taxon>
        <taxon>Desulfobacteraceae</taxon>
        <taxon>Desulfobotulus</taxon>
    </lineage>
</organism>
<evidence type="ECO:0000256" key="2">
    <source>
        <dbReference type="SAM" id="MobiDB-lite"/>
    </source>
</evidence>
<reference evidence="3 4" key="1">
    <citation type="submission" date="2019-07" db="EMBL/GenBank/DDBJ databases">
        <title>Genome sequencing of 100 strains of the haloalkaliphilic chemolithoautotrophic sulfur-oxidizing bacterium Thioalkalivibrio.</title>
        <authorList>
            <person name="Muyzer G."/>
        </authorList>
    </citation>
    <scope>NUCLEOTIDE SEQUENCE [LARGE SCALE GENOMIC DNA]</scope>
    <source>
        <strain evidence="3 4">ASO4-4</strain>
    </source>
</reference>
<comment type="caution">
    <text evidence="3">The sequence shown here is derived from an EMBL/GenBank/DDBJ whole genome shotgun (WGS) entry which is preliminary data.</text>
</comment>
<evidence type="ECO:0000313" key="3">
    <source>
        <dbReference type="EMBL" id="TWI61613.1"/>
    </source>
</evidence>
<protein>
    <submittedName>
        <fullName evidence="3">Uncharacterized protein</fullName>
    </submittedName>
</protein>
<gene>
    <name evidence="3" type="ORF">LZ24_03429</name>
</gene>
<dbReference type="EMBL" id="VLLC01000070">
    <property type="protein sequence ID" value="TWI61613.1"/>
    <property type="molecule type" value="Genomic_DNA"/>
</dbReference>
<sequence length="557" mass="63271">MVRTYRQDPVASQWLQIGNQALGLGAQMNQIRGQQEDRKYRQDLDRGLGAIEMYNTEGPQQGPLQRPEDISPSAWHGAQDLYGRQEDRARQKEQHQWQQQEAELKKKVQEYLPNIHRQVMSAGGNVDKVLNAPLTGGIAEYKARTQFVKEYAQTAQAQKQIMESRLPVLNQHYQNFRRGQAELQQRQAAGDTEGLVRGLQGLVESMPFPFRLGEYDGKSQSFEVQFLDMEAGDWKPTQKVPLNQIVQEIQNMGDREFFNAGNMHMEAVRQTNIEQQPVYVTSKDGKRLQALPQMHPYDPSAVHYLVFGEDGKMQTFKSRQELFRAGFQMENLQREALLGKQGGGGDGLGVKDIATFRRNAYNDALKWADNLPKDPITGNFIDPATNKIITPADLDKITNQRAEFLFQQYMAMGNLPGRGLGGGGNDPGIPDPDDEDWIAKLGEDAGLNEKEKRRAEREAAAAAKRAEEEAVAEKKKSRLAAMDQGIKERKKPDGVDWQEFIPYILNKMGTPPEWIPTAEWQKFQASRKREHQPAPIVEWFKKKNWNPEHGLAGPRPR</sequence>
<evidence type="ECO:0000313" key="4">
    <source>
        <dbReference type="Proteomes" id="UP000318307"/>
    </source>
</evidence>
<feature type="region of interest" description="Disordered" evidence="2">
    <location>
        <begin position="538"/>
        <end position="557"/>
    </location>
</feature>
<dbReference type="RefSeq" id="WP_144686858.1">
    <property type="nucleotide sequence ID" value="NZ_VLLC01000070.1"/>
</dbReference>
<proteinExistence type="predicted"/>
<keyword evidence="4" id="KW-1185">Reference proteome</keyword>
<dbReference type="AlphaFoldDB" id="A0A562QYF5"/>
<feature type="region of interest" description="Disordered" evidence="2">
    <location>
        <begin position="54"/>
        <end position="75"/>
    </location>
</feature>
<accession>A0A562QYF5</accession>
<feature type="coiled-coil region" evidence="1">
    <location>
        <begin position="447"/>
        <end position="476"/>
    </location>
</feature>
<dbReference type="Proteomes" id="UP000318307">
    <property type="component" value="Unassembled WGS sequence"/>
</dbReference>
<dbReference type="PROSITE" id="PS50007">
    <property type="entry name" value="PIPLC_X_DOMAIN"/>
    <property type="match status" value="1"/>
</dbReference>